<feature type="region of interest" description="Disordered" evidence="1">
    <location>
        <begin position="1"/>
        <end position="24"/>
    </location>
</feature>
<dbReference type="OrthoDB" id="10255118at2759"/>
<proteinExistence type="predicted"/>
<accession>A0A7J8VKW0</accession>
<dbReference type="EMBL" id="JABFAB010000010">
    <property type="protein sequence ID" value="MBA0663089.1"/>
    <property type="molecule type" value="Genomic_DNA"/>
</dbReference>
<keyword evidence="3" id="KW-1185">Reference proteome</keyword>
<reference evidence="2 3" key="1">
    <citation type="journal article" date="2019" name="Genome Biol. Evol.">
        <title>Insights into the evolution of the New World diploid cottons (Gossypium, subgenus Houzingenia) based on genome sequencing.</title>
        <authorList>
            <person name="Grover C.E."/>
            <person name="Arick M.A. 2nd"/>
            <person name="Thrash A."/>
            <person name="Conover J.L."/>
            <person name="Sanders W.S."/>
            <person name="Peterson D.G."/>
            <person name="Frelichowski J.E."/>
            <person name="Scheffler J.A."/>
            <person name="Scheffler B.E."/>
            <person name="Wendel J.F."/>
        </authorList>
    </citation>
    <scope>NUCLEOTIDE SEQUENCE [LARGE SCALE GENOMIC DNA]</scope>
    <source>
        <strain evidence="2">57</strain>
        <tissue evidence="2">Leaf</tissue>
    </source>
</reference>
<evidence type="ECO:0000313" key="3">
    <source>
        <dbReference type="Proteomes" id="UP000593573"/>
    </source>
</evidence>
<gene>
    <name evidence="2" type="ORF">Goklo_007135</name>
</gene>
<dbReference type="AlphaFoldDB" id="A0A7J8VKW0"/>
<organism evidence="2 3">
    <name type="scientific">Gossypium klotzschianum</name>
    <dbReference type="NCBI Taxonomy" id="34286"/>
    <lineage>
        <taxon>Eukaryota</taxon>
        <taxon>Viridiplantae</taxon>
        <taxon>Streptophyta</taxon>
        <taxon>Embryophyta</taxon>
        <taxon>Tracheophyta</taxon>
        <taxon>Spermatophyta</taxon>
        <taxon>Magnoliopsida</taxon>
        <taxon>eudicotyledons</taxon>
        <taxon>Gunneridae</taxon>
        <taxon>Pentapetalae</taxon>
        <taxon>rosids</taxon>
        <taxon>malvids</taxon>
        <taxon>Malvales</taxon>
        <taxon>Malvaceae</taxon>
        <taxon>Malvoideae</taxon>
        <taxon>Gossypium</taxon>
    </lineage>
</organism>
<sequence length="54" mass="5915">MAKLNEAAAMEIDDPNSNISDQNQPQVLDQCFAKFANRTMTWTPAGDVGDVDDD</sequence>
<feature type="compositionally biased region" description="Polar residues" evidence="1">
    <location>
        <begin position="15"/>
        <end position="24"/>
    </location>
</feature>
<evidence type="ECO:0000313" key="2">
    <source>
        <dbReference type="EMBL" id="MBA0663089.1"/>
    </source>
</evidence>
<protein>
    <submittedName>
        <fullName evidence="2">Uncharacterized protein</fullName>
    </submittedName>
</protein>
<name>A0A7J8VKW0_9ROSI</name>
<dbReference type="Proteomes" id="UP000593573">
    <property type="component" value="Unassembled WGS sequence"/>
</dbReference>
<comment type="caution">
    <text evidence="2">The sequence shown here is derived from an EMBL/GenBank/DDBJ whole genome shotgun (WGS) entry which is preliminary data.</text>
</comment>
<evidence type="ECO:0000256" key="1">
    <source>
        <dbReference type="SAM" id="MobiDB-lite"/>
    </source>
</evidence>